<dbReference type="AlphaFoldDB" id="I3XS58"/>
<sequence>MREPRPLYGMGFFHVLESGWINEVVIFDYHDPDHYYHGLTSDELAEEKEALAKNMQFYLDMEEVKLNGKPCFPRVIDVDIGFRGSIEYPYIVFIIVFKGELKPGVNVFEDIYEEETVEYGYRVYWMLPETGRFIEADLGVPYIITSGGRLLVFNVEPGVKVRGYEKIVFEVERINSLGRHRSSTRE</sequence>
<protein>
    <submittedName>
        <fullName evidence="1">Uncharacterized protein</fullName>
    </submittedName>
</protein>
<dbReference type="Proteomes" id="UP000006175">
    <property type="component" value="Chromosome"/>
</dbReference>
<keyword evidence="2" id="KW-1185">Reference proteome</keyword>
<dbReference type="GeneID" id="13061270"/>
<evidence type="ECO:0000313" key="1">
    <source>
        <dbReference type="EMBL" id="AFL66782.1"/>
    </source>
</evidence>
<organism evidence="1 2">
    <name type="scientific">Desulfurococcus amylolyticus DSM 16532</name>
    <dbReference type="NCBI Taxonomy" id="768672"/>
    <lineage>
        <taxon>Archaea</taxon>
        <taxon>Thermoproteota</taxon>
        <taxon>Thermoprotei</taxon>
        <taxon>Desulfurococcales</taxon>
        <taxon>Desulfurococcaceae</taxon>
        <taxon>Desulfurococcus</taxon>
    </lineage>
</organism>
<dbReference type="RefSeq" id="WP_014767682.1">
    <property type="nucleotide sequence ID" value="NC_018001.1"/>
</dbReference>
<dbReference type="OrthoDB" id="36293at2157"/>
<name>I3XS58_DESAM</name>
<dbReference type="eggNOG" id="arCOG05489">
    <property type="taxonomic scope" value="Archaea"/>
</dbReference>
<dbReference type="EMBL" id="CP003321">
    <property type="protein sequence ID" value="AFL66782.1"/>
    <property type="molecule type" value="Genomic_DNA"/>
</dbReference>
<evidence type="ECO:0000313" key="2">
    <source>
        <dbReference type="Proteomes" id="UP000006175"/>
    </source>
</evidence>
<dbReference type="KEGG" id="dfd:Desfe_0894"/>
<dbReference type="HOGENOM" id="CLU_1412424_0_0_2"/>
<accession>I3XS58</accession>
<gene>
    <name evidence="1" type="ORF">Desfe_0894</name>
</gene>
<proteinExistence type="predicted"/>
<reference evidence="1 2" key="1">
    <citation type="journal article" date="2012" name="J. Bacteriol.">
        <title>Complete Genome Sequence of Desulfurococcus fermentans, a Hyperthermophilic Cellulolytic Crenarchaeon Isolated from a Freshwater Hot Spring in Kamchatka, Russia.</title>
        <authorList>
            <person name="Susanti D."/>
            <person name="Johnson E.F."/>
            <person name="Rodriguez J.R."/>
            <person name="Anderson I."/>
            <person name="Perevalova A.A."/>
            <person name="Kyrpides N."/>
            <person name="Lucas S."/>
            <person name="Han J."/>
            <person name="Lapidus A."/>
            <person name="Cheng J.F."/>
            <person name="Goodwin L."/>
            <person name="Pitluck S."/>
            <person name="Mavrommatis K."/>
            <person name="Peters L."/>
            <person name="Land M.L."/>
            <person name="Hauser L."/>
            <person name="Gopalan V."/>
            <person name="Chan P.P."/>
            <person name="Lowe T.M."/>
            <person name="Atomi H."/>
            <person name="Bonch-Osmolovskaya E.A."/>
            <person name="Woyke T."/>
            <person name="Mukhopadhyay B."/>
        </authorList>
    </citation>
    <scope>NUCLEOTIDE SEQUENCE [LARGE SCALE GENOMIC DNA]</scope>
    <source>
        <strain evidence="1 2">DSM 16532</strain>
    </source>
</reference>